<comment type="catalytic activity">
    <reaction evidence="8 10">
        <text>[(1-&gt;4)-alpha-D-galacturonosyl methyl ester](n) + n H2O = [(1-&gt;4)-alpha-D-galacturonosyl](n) + n methanol + n H(+)</text>
        <dbReference type="Rhea" id="RHEA:22380"/>
        <dbReference type="Rhea" id="RHEA-COMP:14570"/>
        <dbReference type="Rhea" id="RHEA-COMP:14573"/>
        <dbReference type="ChEBI" id="CHEBI:15377"/>
        <dbReference type="ChEBI" id="CHEBI:15378"/>
        <dbReference type="ChEBI" id="CHEBI:17790"/>
        <dbReference type="ChEBI" id="CHEBI:140522"/>
        <dbReference type="ChEBI" id="CHEBI:140523"/>
        <dbReference type="EC" id="3.1.1.11"/>
    </reaction>
</comment>
<feature type="active site" evidence="9">
    <location>
        <position position="342"/>
    </location>
</feature>
<evidence type="ECO:0000256" key="10">
    <source>
        <dbReference type="RuleBase" id="RU000589"/>
    </source>
</evidence>
<feature type="domain" description="Pectinesterase inhibitor" evidence="11">
    <location>
        <begin position="8"/>
        <end position="160"/>
    </location>
</feature>
<dbReference type="InterPro" id="IPR035513">
    <property type="entry name" value="Invertase/methylesterase_inhib"/>
</dbReference>
<dbReference type="InterPro" id="IPR011050">
    <property type="entry name" value="Pectin_lyase_fold/virulence"/>
</dbReference>
<dbReference type="SUPFAM" id="SSF51126">
    <property type="entry name" value="Pectin lyase-like"/>
    <property type="match status" value="1"/>
</dbReference>
<dbReference type="STRING" id="35608.A0A2U1N0K4"/>
<gene>
    <name evidence="12" type="ORF">CTI12_AA308640</name>
</gene>
<evidence type="ECO:0000256" key="9">
    <source>
        <dbReference type="PROSITE-ProRule" id="PRU10040"/>
    </source>
</evidence>
<dbReference type="PROSITE" id="PS00503">
    <property type="entry name" value="PECTINESTERASE_2"/>
    <property type="match status" value="1"/>
</dbReference>
<dbReference type="UniPathway" id="UPA00545">
    <property type="reaction ID" value="UER00823"/>
</dbReference>
<evidence type="ECO:0000256" key="6">
    <source>
        <dbReference type="ARBA" id="ARBA00023085"/>
    </source>
</evidence>
<sequence length="504" mass="55681">MAISSFDHSTSLIKSVCESTPYPEVCFLSSQKISVSSENSYNNVNILVQSLNVAVTEANKVYNMLLTSTDDNIQEELMGTIQDCKELYEITISSLNEGIVQLNTSSSSNDLTDISSLLAAAATNTDTCLEELEFTSGPLKPLLNDTINAAYEPLLNSLSLISDENPYSITMSTKGIDWLFEQKDTNNIDYVNTLTVAKDGSGNFTTITDAINFAPNDSVSKVLIYVKAGLYEEYVVIPKNKPNIVLRGEGKDVTQISGSRNMIDHWATYRSATVCVSGKGFMARDIGFHNVAGPEKEQAVALRVNSQYSAFYRCTISGYQDTLYAHSFTQFYRECDIYGTIDFIFGNAAVVFQKCNIITRMPMPDQHITVITAQSRKHLITKTGMAFKNCSISASEELLDSSNGLVKSYLGRPWRSYARVVFIESYLDGFIDPEGWVSWPNKGGLDTVYYGEYGNSGPGSDLNGRVNWTGHHVMDSNEASSFNVSNFIKGEHWLVAASVPYDDN</sequence>
<dbReference type="InterPro" id="IPR006501">
    <property type="entry name" value="Pectinesterase_inhib_dom"/>
</dbReference>
<dbReference type="Proteomes" id="UP000245207">
    <property type="component" value="Unassembled WGS sequence"/>
</dbReference>
<dbReference type="PANTHER" id="PTHR31707">
    <property type="entry name" value="PECTINESTERASE"/>
    <property type="match status" value="1"/>
</dbReference>
<evidence type="ECO:0000256" key="1">
    <source>
        <dbReference type="ARBA" id="ARBA00005184"/>
    </source>
</evidence>
<dbReference type="EC" id="3.1.1.11" evidence="4 10"/>
<dbReference type="GO" id="GO:0030599">
    <property type="term" value="F:pectinesterase activity"/>
    <property type="evidence" value="ECO:0007669"/>
    <property type="project" value="UniProtKB-UniRule"/>
</dbReference>
<dbReference type="NCBIfam" id="TIGR01614">
    <property type="entry name" value="PME_inhib"/>
    <property type="match status" value="1"/>
</dbReference>
<keyword evidence="7" id="KW-0961">Cell wall biogenesis/degradation</keyword>
<dbReference type="GO" id="GO:0042545">
    <property type="term" value="P:cell wall modification"/>
    <property type="evidence" value="ECO:0007669"/>
    <property type="project" value="UniProtKB-UniRule"/>
</dbReference>
<dbReference type="SMART" id="SM00856">
    <property type="entry name" value="PMEI"/>
    <property type="match status" value="1"/>
</dbReference>
<evidence type="ECO:0000256" key="7">
    <source>
        <dbReference type="ARBA" id="ARBA00023316"/>
    </source>
</evidence>
<keyword evidence="6 10" id="KW-0063">Aspartyl esterase</keyword>
<evidence type="ECO:0000313" key="12">
    <source>
        <dbReference type="EMBL" id="PWA67045.1"/>
    </source>
</evidence>
<keyword evidence="13" id="KW-1185">Reference proteome</keyword>
<evidence type="ECO:0000256" key="8">
    <source>
        <dbReference type="ARBA" id="ARBA00047928"/>
    </source>
</evidence>
<dbReference type="AlphaFoldDB" id="A0A2U1N0K4"/>
<dbReference type="GO" id="GO:0045490">
    <property type="term" value="P:pectin catabolic process"/>
    <property type="evidence" value="ECO:0007669"/>
    <property type="project" value="UniProtKB-UniRule"/>
</dbReference>
<reference evidence="12 13" key="1">
    <citation type="journal article" date="2018" name="Mol. Plant">
        <title>The genome of Artemisia annua provides insight into the evolution of Asteraceae family and artemisinin biosynthesis.</title>
        <authorList>
            <person name="Shen Q."/>
            <person name="Zhang L."/>
            <person name="Liao Z."/>
            <person name="Wang S."/>
            <person name="Yan T."/>
            <person name="Shi P."/>
            <person name="Liu M."/>
            <person name="Fu X."/>
            <person name="Pan Q."/>
            <person name="Wang Y."/>
            <person name="Lv Z."/>
            <person name="Lu X."/>
            <person name="Zhang F."/>
            <person name="Jiang W."/>
            <person name="Ma Y."/>
            <person name="Chen M."/>
            <person name="Hao X."/>
            <person name="Li L."/>
            <person name="Tang Y."/>
            <person name="Lv G."/>
            <person name="Zhou Y."/>
            <person name="Sun X."/>
            <person name="Brodelius P.E."/>
            <person name="Rose J.K.C."/>
            <person name="Tang K."/>
        </authorList>
    </citation>
    <scope>NUCLEOTIDE SEQUENCE [LARGE SCALE GENOMIC DNA]</scope>
    <source>
        <strain evidence="13">cv. Huhao1</strain>
        <tissue evidence="12">Leaf</tissue>
    </source>
</reference>
<dbReference type="Pfam" id="PF04043">
    <property type="entry name" value="PMEI"/>
    <property type="match status" value="1"/>
</dbReference>
<dbReference type="SUPFAM" id="SSF101148">
    <property type="entry name" value="Plant invertase/pectin methylesterase inhibitor"/>
    <property type="match status" value="1"/>
</dbReference>
<dbReference type="OrthoDB" id="2019149at2759"/>
<dbReference type="Pfam" id="PF01095">
    <property type="entry name" value="Pectinesterase"/>
    <property type="match status" value="1"/>
</dbReference>
<dbReference type="EMBL" id="PKPP01003910">
    <property type="protein sequence ID" value="PWA67045.1"/>
    <property type="molecule type" value="Genomic_DNA"/>
</dbReference>
<protein>
    <recommendedName>
        <fullName evidence="4 10">Pectinesterase</fullName>
        <ecNumber evidence="4 10">3.1.1.11</ecNumber>
    </recommendedName>
</protein>
<evidence type="ECO:0000256" key="5">
    <source>
        <dbReference type="ARBA" id="ARBA00022801"/>
    </source>
</evidence>
<evidence type="ECO:0000256" key="4">
    <source>
        <dbReference type="ARBA" id="ARBA00013229"/>
    </source>
</evidence>
<dbReference type="FunFam" id="2.160.20.10:FF:000001">
    <property type="entry name" value="Pectinesterase"/>
    <property type="match status" value="1"/>
</dbReference>
<name>A0A2U1N0K4_ARTAN</name>
<dbReference type="CDD" id="cd15798">
    <property type="entry name" value="PMEI-like_3"/>
    <property type="match status" value="1"/>
</dbReference>
<evidence type="ECO:0000313" key="13">
    <source>
        <dbReference type="Proteomes" id="UP000245207"/>
    </source>
</evidence>
<comment type="similarity">
    <text evidence="2">In the N-terminal section; belongs to the PMEI family.</text>
</comment>
<dbReference type="GO" id="GO:0004857">
    <property type="term" value="F:enzyme inhibitor activity"/>
    <property type="evidence" value="ECO:0007669"/>
    <property type="project" value="InterPro"/>
</dbReference>
<accession>A0A2U1N0K4</accession>
<keyword evidence="5 10" id="KW-0378">Hydrolase</keyword>
<dbReference type="InterPro" id="IPR000070">
    <property type="entry name" value="Pectinesterase_cat"/>
</dbReference>
<comment type="similarity">
    <text evidence="3">In the C-terminal section; belongs to the pectinesterase family.</text>
</comment>
<dbReference type="InterPro" id="IPR033131">
    <property type="entry name" value="Pectinesterase_Asp_AS"/>
</dbReference>
<evidence type="ECO:0000259" key="11">
    <source>
        <dbReference type="SMART" id="SM00856"/>
    </source>
</evidence>
<comment type="pathway">
    <text evidence="1 10">Glycan metabolism; pectin degradation; 2-dehydro-3-deoxy-D-gluconate from pectin: step 1/5.</text>
</comment>
<organism evidence="12 13">
    <name type="scientific">Artemisia annua</name>
    <name type="common">Sweet wormwood</name>
    <dbReference type="NCBI Taxonomy" id="35608"/>
    <lineage>
        <taxon>Eukaryota</taxon>
        <taxon>Viridiplantae</taxon>
        <taxon>Streptophyta</taxon>
        <taxon>Embryophyta</taxon>
        <taxon>Tracheophyta</taxon>
        <taxon>Spermatophyta</taxon>
        <taxon>Magnoliopsida</taxon>
        <taxon>eudicotyledons</taxon>
        <taxon>Gunneridae</taxon>
        <taxon>Pentapetalae</taxon>
        <taxon>asterids</taxon>
        <taxon>campanulids</taxon>
        <taxon>Asterales</taxon>
        <taxon>Asteraceae</taxon>
        <taxon>Asteroideae</taxon>
        <taxon>Anthemideae</taxon>
        <taxon>Artemisiinae</taxon>
        <taxon>Artemisia</taxon>
    </lineage>
</organism>
<evidence type="ECO:0000256" key="3">
    <source>
        <dbReference type="ARBA" id="ARBA00007786"/>
    </source>
</evidence>
<evidence type="ECO:0000256" key="2">
    <source>
        <dbReference type="ARBA" id="ARBA00006027"/>
    </source>
</evidence>
<proteinExistence type="inferred from homology"/>
<comment type="caution">
    <text evidence="12">The sequence shown here is derived from an EMBL/GenBank/DDBJ whole genome shotgun (WGS) entry which is preliminary data.</text>
</comment>
<dbReference type="Gene3D" id="2.160.20.10">
    <property type="entry name" value="Single-stranded right-handed beta-helix, Pectin lyase-like"/>
    <property type="match status" value="1"/>
</dbReference>
<dbReference type="Gene3D" id="1.20.140.40">
    <property type="entry name" value="Invertase/pectin methylesterase inhibitor family protein"/>
    <property type="match status" value="1"/>
</dbReference>
<dbReference type="InterPro" id="IPR012334">
    <property type="entry name" value="Pectin_lyas_fold"/>
</dbReference>